<evidence type="ECO:0008006" key="5">
    <source>
        <dbReference type="Google" id="ProtNLM"/>
    </source>
</evidence>
<dbReference type="Gene3D" id="3.30.420.10">
    <property type="entry name" value="Ribonuclease H-like superfamily/Ribonuclease H"/>
    <property type="match status" value="1"/>
</dbReference>
<dbReference type="GO" id="GO:0008408">
    <property type="term" value="F:3'-5' exonuclease activity"/>
    <property type="evidence" value="ECO:0007669"/>
    <property type="project" value="InterPro"/>
</dbReference>
<dbReference type="Pfam" id="PF04073">
    <property type="entry name" value="tRNA_edit"/>
    <property type="match status" value="1"/>
</dbReference>
<dbReference type="AlphaFoldDB" id="A0AAE0GRM4"/>
<keyword evidence="4" id="KW-1185">Reference proteome</keyword>
<protein>
    <recommendedName>
        <fullName evidence="5">3'-5' exonuclease domain-containing protein</fullName>
    </recommendedName>
</protein>
<evidence type="ECO:0000259" key="1">
    <source>
        <dbReference type="Pfam" id="PF01612"/>
    </source>
</evidence>
<sequence length="404" mass="41709">VLVLDLLTLMQDDAGRAACDAFFALVFTRHVVVGYGLQGDVWKLAESYPRLSGLRHVPLGLDLEDLAAAVYRQQCAVDPAPPTPKAPQSALPQGLAGLTRWCLRRRMDKTLQLSAWAQRPLSVEQLRYAALDAYVVVQLAQALLVDAVPASSPGPVPTAPCLPRARESLGGAPPSGAAVGATRLPGAPRTEPCQGAFQPGLEQGGAFVASGTTGLQMAASAAKWCAPVPAAPLQPCHVRAALHALGVSHTIVELGKEGQAVAGAELPGLVVKTLALRIEMGTEREPLLAAAVLSQDRTLNLAAVATTCGVPPSRVRLAGARELVPLFGYVRGALGPVGLRSNETVIILDAELLDSSHAILCGAGKANLVFSLSPMDLRVAVGAKVANIHCDEANVPAAGGAGQG</sequence>
<dbReference type="Proteomes" id="UP001190700">
    <property type="component" value="Unassembled WGS sequence"/>
</dbReference>
<dbReference type="GO" id="GO:0002161">
    <property type="term" value="F:aminoacyl-tRNA deacylase activity"/>
    <property type="evidence" value="ECO:0007669"/>
    <property type="project" value="InterPro"/>
</dbReference>
<accession>A0AAE0GRM4</accession>
<name>A0AAE0GRM4_9CHLO</name>
<feature type="domain" description="3'-5' exonuclease" evidence="1">
    <location>
        <begin position="78"/>
        <end position="143"/>
    </location>
</feature>
<dbReference type="PANTHER" id="PTHR47765:SF2">
    <property type="entry name" value="EXONUCLEASE MUT-7 HOMOLOG"/>
    <property type="match status" value="1"/>
</dbReference>
<dbReference type="CDD" id="cd04332">
    <property type="entry name" value="YbaK_like"/>
    <property type="match status" value="1"/>
</dbReference>
<dbReference type="InterPro" id="IPR052408">
    <property type="entry name" value="Exonuclease_MUT-7-like"/>
</dbReference>
<dbReference type="SUPFAM" id="SSF55826">
    <property type="entry name" value="YbaK/ProRS associated domain"/>
    <property type="match status" value="1"/>
</dbReference>
<comment type="caution">
    <text evidence="3">The sequence shown here is derived from an EMBL/GenBank/DDBJ whole genome shotgun (WGS) entry which is preliminary data.</text>
</comment>
<gene>
    <name evidence="3" type="ORF">CYMTET_9208</name>
</gene>
<feature type="domain" description="YbaK/aminoacyl-tRNA synthetase-associated" evidence="2">
    <location>
        <begin position="267"/>
        <end position="378"/>
    </location>
</feature>
<dbReference type="InterPro" id="IPR007214">
    <property type="entry name" value="YbaK/aa-tRNA-synth-assoc-dom"/>
</dbReference>
<dbReference type="InterPro" id="IPR002562">
    <property type="entry name" value="3'-5'_exonuclease_dom"/>
</dbReference>
<dbReference type="InterPro" id="IPR036397">
    <property type="entry name" value="RNaseH_sf"/>
</dbReference>
<dbReference type="GO" id="GO:0003676">
    <property type="term" value="F:nucleic acid binding"/>
    <property type="evidence" value="ECO:0007669"/>
    <property type="project" value="InterPro"/>
</dbReference>
<evidence type="ECO:0000259" key="2">
    <source>
        <dbReference type="Pfam" id="PF04073"/>
    </source>
</evidence>
<dbReference type="InterPro" id="IPR012337">
    <property type="entry name" value="RNaseH-like_sf"/>
</dbReference>
<dbReference type="PANTHER" id="PTHR47765">
    <property type="entry name" value="3'-5' EXONUCLEASE DOMAIN-CONTAINING PROTEIN"/>
    <property type="match status" value="1"/>
</dbReference>
<feature type="non-terminal residue" evidence="3">
    <location>
        <position position="1"/>
    </location>
</feature>
<evidence type="ECO:0000313" key="4">
    <source>
        <dbReference type="Proteomes" id="UP001190700"/>
    </source>
</evidence>
<evidence type="ECO:0000313" key="3">
    <source>
        <dbReference type="EMBL" id="KAK3283079.1"/>
    </source>
</evidence>
<reference evidence="3 4" key="1">
    <citation type="journal article" date="2015" name="Genome Biol. Evol.">
        <title>Comparative Genomics of a Bacterivorous Green Alga Reveals Evolutionary Causalities and Consequences of Phago-Mixotrophic Mode of Nutrition.</title>
        <authorList>
            <person name="Burns J.A."/>
            <person name="Paasch A."/>
            <person name="Narechania A."/>
            <person name="Kim E."/>
        </authorList>
    </citation>
    <scope>NUCLEOTIDE SEQUENCE [LARGE SCALE GENOMIC DNA]</scope>
    <source>
        <strain evidence="3 4">PLY_AMNH</strain>
    </source>
</reference>
<dbReference type="InterPro" id="IPR036754">
    <property type="entry name" value="YbaK/aa-tRNA-synt-asso_dom_sf"/>
</dbReference>
<proteinExistence type="predicted"/>
<dbReference type="Gene3D" id="3.90.960.10">
    <property type="entry name" value="YbaK/aminoacyl-tRNA synthetase-associated domain"/>
    <property type="match status" value="1"/>
</dbReference>
<dbReference type="Pfam" id="PF01612">
    <property type="entry name" value="DNA_pol_A_exo1"/>
    <property type="match status" value="1"/>
</dbReference>
<organism evidence="3 4">
    <name type="scientific">Cymbomonas tetramitiformis</name>
    <dbReference type="NCBI Taxonomy" id="36881"/>
    <lineage>
        <taxon>Eukaryota</taxon>
        <taxon>Viridiplantae</taxon>
        <taxon>Chlorophyta</taxon>
        <taxon>Pyramimonadophyceae</taxon>
        <taxon>Pyramimonadales</taxon>
        <taxon>Pyramimonadaceae</taxon>
        <taxon>Cymbomonas</taxon>
    </lineage>
</organism>
<dbReference type="EMBL" id="LGRX02003041">
    <property type="protein sequence ID" value="KAK3283079.1"/>
    <property type="molecule type" value="Genomic_DNA"/>
</dbReference>
<dbReference type="SUPFAM" id="SSF53098">
    <property type="entry name" value="Ribonuclease H-like"/>
    <property type="match status" value="1"/>
</dbReference>